<evidence type="ECO:0000256" key="1">
    <source>
        <dbReference type="ARBA" id="ARBA00001966"/>
    </source>
</evidence>
<accession>A0A7K4HLX8</accession>
<comment type="cofactor">
    <cofactor evidence="1">
        <name>[4Fe-4S] cluster</name>
        <dbReference type="ChEBI" id="CHEBI:49883"/>
    </cofactor>
</comment>
<dbReference type="GO" id="GO:0046872">
    <property type="term" value="F:metal ion binding"/>
    <property type="evidence" value="ECO:0007669"/>
    <property type="project" value="UniProtKB-KW"/>
</dbReference>
<evidence type="ECO:0000256" key="6">
    <source>
        <dbReference type="ARBA" id="ARBA00022679"/>
    </source>
</evidence>
<organism evidence="11 12">
    <name type="scientific">Methanofollis tationis</name>
    <dbReference type="NCBI Taxonomy" id="81417"/>
    <lineage>
        <taxon>Archaea</taxon>
        <taxon>Methanobacteriati</taxon>
        <taxon>Methanobacteriota</taxon>
        <taxon>Stenosarchaea group</taxon>
        <taxon>Methanomicrobia</taxon>
        <taxon>Methanomicrobiales</taxon>
        <taxon>Methanomicrobiaceae</taxon>
        <taxon>Methanofollis</taxon>
    </lineage>
</organism>
<evidence type="ECO:0000313" key="12">
    <source>
        <dbReference type="Proteomes" id="UP000570823"/>
    </source>
</evidence>
<dbReference type="GO" id="GO:0051539">
    <property type="term" value="F:4 iron, 4 sulfur cluster binding"/>
    <property type="evidence" value="ECO:0007669"/>
    <property type="project" value="UniProtKB-KW"/>
</dbReference>
<comment type="pathway">
    <text evidence="2">Cofactor biosynthesis; NAD(+) biosynthesis; quinolinate from iminoaspartate: step 1/1.</text>
</comment>
<evidence type="ECO:0000256" key="8">
    <source>
        <dbReference type="ARBA" id="ARBA00023004"/>
    </source>
</evidence>
<proteinExistence type="predicted"/>
<dbReference type="OrthoDB" id="5931at2157"/>
<keyword evidence="12" id="KW-1185">Reference proteome</keyword>
<evidence type="ECO:0000256" key="2">
    <source>
        <dbReference type="ARBA" id="ARBA00005065"/>
    </source>
</evidence>
<dbReference type="Proteomes" id="UP000570823">
    <property type="component" value="Unassembled WGS sequence"/>
</dbReference>
<evidence type="ECO:0000256" key="5">
    <source>
        <dbReference type="ARBA" id="ARBA00022642"/>
    </source>
</evidence>
<dbReference type="NCBIfam" id="NF006878">
    <property type="entry name" value="PRK09375.1-2"/>
    <property type="match status" value="1"/>
</dbReference>
<evidence type="ECO:0000256" key="9">
    <source>
        <dbReference type="ARBA" id="ARBA00023014"/>
    </source>
</evidence>
<dbReference type="Pfam" id="PF02445">
    <property type="entry name" value="NadA"/>
    <property type="match status" value="1"/>
</dbReference>
<keyword evidence="6" id="KW-0808">Transferase</keyword>
<gene>
    <name evidence="11" type="primary">nadA</name>
    <name evidence="11" type="ORF">HWN36_02850</name>
</gene>
<evidence type="ECO:0000256" key="3">
    <source>
        <dbReference type="ARBA" id="ARBA00012669"/>
    </source>
</evidence>
<dbReference type="SUPFAM" id="SSF142754">
    <property type="entry name" value="NadA-like"/>
    <property type="match status" value="1"/>
</dbReference>
<dbReference type="AlphaFoldDB" id="A0A7K4HLX8"/>
<name>A0A7K4HLX8_9EURY</name>
<evidence type="ECO:0000313" key="11">
    <source>
        <dbReference type="EMBL" id="NVO66271.1"/>
    </source>
</evidence>
<dbReference type="InterPro" id="IPR036094">
    <property type="entry name" value="NadA_sf"/>
</dbReference>
<comment type="caution">
    <text evidence="11">The sequence shown here is derived from an EMBL/GenBank/DDBJ whole genome shotgun (WGS) entry which is preliminary data.</text>
</comment>
<keyword evidence="5" id="KW-0662">Pyridine nucleotide biosynthesis</keyword>
<keyword evidence="9" id="KW-0411">Iron-sulfur</keyword>
<dbReference type="UniPathway" id="UPA00253">
    <property type="reaction ID" value="UER00327"/>
</dbReference>
<dbReference type="EC" id="2.5.1.72" evidence="3 10"/>
<protein>
    <recommendedName>
        <fullName evidence="3 10">Quinolinate synthase</fullName>
        <ecNumber evidence="3 10">2.5.1.72</ecNumber>
    </recommendedName>
</protein>
<dbReference type="PANTHER" id="PTHR30573">
    <property type="entry name" value="QUINOLINATE SYNTHETASE A"/>
    <property type="match status" value="1"/>
</dbReference>
<dbReference type="GO" id="GO:0008987">
    <property type="term" value="F:quinolinate synthetase A activity"/>
    <property type="evidence" value="ECO:0007669"/>
    <property type="project" value="UniProtKB-UniRule"/>
</dbReference>
<reference evidence="11 12" key="1">
    <citation type="submission" date="2020-06" db="EMBL/GenBank/DDBJ databases">
        <title>Methanofollis fontis sp. nov., a methanogen isolated from marine sediments near a cold seep at Four-Way Closure Ridge offshore southwestern Taiwan.</title>
        <authorList>
            <person name="Chen S.-C."/>
            <person name="Teng N.-H."/>
            <person name="Lin Y.-S."/>
            <person name="Lai M.-C."/>
            <person name="Chen H.-H."/>
            <person name="Wang C.-C."/>
        </authorList>
    </citation>
    <scope>NUCLEOTIDE SEQUENCE [LARGE SCALE GENOMIC DNA]</scope>
    <source>
        <strain evidence="11 12">DSM 2702</strain>
    </source>
</reference>
<dbReference type="NCBIfam" id="TIGR00550">
    <property type="entry name" value="nadA"/>
    <property type="match status" value="1"/>
</dbReference>
<evidence type="ECO:0000256" key="4">
    <source>
        <dbReference type="ARBA" id="ARBA00022485"/>
    </source>
</evidence>
<dbReference type="GO" id="GO:0034628">
    <property type="term" value="P:'de novo' NAD+ biosynthetic process from L-aspartate"/>
    <property type="evidence" value="ECO:0007669"/>
    <property type="project" value="TreeGrafter"/>
</dbReference>
<evidence type="ECO:0000256" key="10">
    <source>
        <dbReference type="NCBIfam" id="TIGR00550"/>
    </source>
</evidence>
<keyword evidence="7" id="KW-0479">Metal-binding</keyword>
<evidence type="ECO:0000256" key="7">
    <source>
        <dbReference type="ARBA" id="ARBA00022723"/>
    </source>
</evidence>
<keyword evidence="8" id="KW-0408">Iron</keyword>
<keyword evidence="4" id="KW-0004">4Fe-4S</keyword>
<dbReference type="EMBL" id="JABXWR010000001">
    <property type="protein sequence ID" value="NVO66271.1"/>
    <property type="molecule type" value="Genomic_DNA"/>
</dbReference>
<dbReference type="InterPro" id="IPR003473">
    <property type="entry name" value="NadA"/>
</dbReference>
<dbReference type="Gene3D" id="3.40.50.10800">
    <property type="entry name" value="NadA-like"/>
    <property type="match status" value="3"/>
</dbReference>
<sequence length="297" mass="32248">MIADEIRRLAAEQGAVILAHNYERPEVQDVADFLGDSLELAIRAKETTADVIIFCGVDFMAETAKILNPGRKVILPVQDATCPLAEALTPEMVREARACHPGAAVVLYVNSTAECKAEADITCTSANAVAVVRSLAEDVVLFGPDANLAHFVQQHLPEKQIIPLPPEGHCPLHVRFSLSDVEAGHARGDTVVCHPECNPDVQAASDLVASTGGMVREAPHHAAWTVLTEEAMTYRLSCLYPEAAFHPVEGAECEDMKKIRLEDVLHALRTGEYEVQVETAIAARARHAIERMIALPR</sequence>
<dbReference type="PANTHER" id="PTHR30573:SF0">
    <property type="entry name" value="QUINOLINATE SYNTHASE, CHLOROPLASTIC"/>
    <property type="match status" value="1"/>
</dbReference>
<dbReference type="RefSeq" id="WP_176787980.1">
    <property type="nucleotide sequence ID" value="NZ_JABXWR010000001.1"/>
</dbReference>